<dbReference type="OrthoDB" id="3596006at2759"/>
<dbReference type="AlphaFoldDB" id="A0A0D2M8T3"/>
<sequence>MPNTFWSDVWAGVTWKALSSKEMFSRKWYLRRERLICYSLASLIGIAGQGAAEFSMFKYEFLQNHIAMFTNNQAKVHNNDIEAAGILSMVFPCLILVMLDMEYFRLLFWPGFRQPSWYITSKKATTVFCTFGMLATVIISTVVIARRSAFITGVDAATVVQLTTLYSRPPLDYKTWPTNIAWVVLLWIAMVPTVGSAVLLLYAPDQERLTAGSLEDVSRIASADDGDETTEKKTPDMSMIAVAQV</sequence>
<evidence type="ECO:0000313" key="3">
    <source>
        <dbReference type="Proteomes" id="UP000054270"/>
    </source>
</evidence>
<reference evidence="3" key="1">
    <citation type="submission" date="2014-04" db="EMBL/GenBank/DDBJ databases">
        <title>Evolutionary Origins and Diversification of the Mycorrhizal Mutualists.</title>
        <authorList>
            <consortium name="DOE Joint Genome Institute"/>
            <consortium name="Mycorrhizal Genomics Consortium"/>
            <person name="Kohler A."/>
            <person name="Kuo A."/>
            <person name="Nagy L.G."/>
            <person name="Floudas D."/>
            <person name="Copeland A."/>
            <person name="Barry K.W."/>
            <person name="Cichocki N."/>
            <person name="Veneault-Fourrey C."/>
            <person name="LaButti K."/>
            <person name="Lindquist E.A."/>
            <person name="Lipzen A."/>
            <person name="Lundell T."/>
            <person name="Morin E."/>
            <person name="Murat C."/>
            <person name="Riley R."/>
            <person name="Ohm R."/>
            <person name="Sun H."/>
            <person name="Tunlid A."/>
            <person name="Henrissat B."/>
            <person name="Grigoriev I.V."/>
            <person name="Hibbett D.S."/>
            <person name="Martin F."/>
        </authorList>
    </citation>
    <scope>NUCLEOTIDE SEQUENCE [LARGE SCALE GENOMIC DNA]</scope>
    <source>
        <strain evidence="3">FD-334 SS-4</strain>
    </source>
</reference>
<feature type="transmembrane region" description="Helical" evidence="1">
    <location>
        <begin position="180"/>
        <end position="203"/>
    </location>
</feature>
<name>A0A0D2M8T3_HYPSF</name>
<keyword evidence="1" id="KW-0472">Membrane</keyword>
<keyword evidence="3" id="KW-1185">Reference proteome</keyword>
<protein>
    <submittedName>
        <fullName evidence="2">Uncharacterized protein</fullName>
    </submittedName>
</protein>
<feature type="transmembrane region" description="Helical" evidence="1">
    <location>
        <begin position="125"/>
        <end position="145"/>
    </location>
</feature>
<feature type="transmembrane region" description="Helical" evidence="1">
    <location>
        <begin position="35"/>
        <end position="52"/>
    </location>
</feature>
<keyword evidence="1" id="KW-0812">Transmembrane</keyword>
<dbReference type="EMBL" id="KN817574">
    <property type="protein sequence ID" value="KJA19708.1"/>
    <property type="molecule type" value="Genomic_DNA"/>
</dbReference>
<feature type="transmembrane region" description="Helical" evidence="1">
    <location>
        <begin position="83"/>
        <end position="104"/>
    </location>
</feature>
<proteinExistence type="predicted"/>
<evidence type="ECO:0000256" key="1">
    <source>
        <dbReference type="SAM" id="Phobius"/>
    </source>
</evidence>
<accession>A0A0D2M8T3</accession>
<keyword evidence="1" id="KW-1133">Transmembrane helix</keyword>
<evidence type="ECO:0000313" key="2">
    <source>
        <dbReference type="EMBL" id="KJA19708.1"/>
    </source>
</evidence>
<dbReference type="Proteomes" id="UP000054270">
    <property type="component" value="Unassembled WGS sequence"/>
</dbReference>
<organism evidence="2 3">
    <name type="scientific">Hypholoma sublateritium (strain FD-334 SS-4)</name>
    <dbReference type="NCBI Taxonomy" id="945553"/>
    <lineage>
        <taxon>Eukaryota</taxon>
        <taxon>Fungi</taxon>
        <taxon>Dikarya</taxon>
        <taxon>Basidiomycota</taxon>
        <taxon>Agaricomycotina</taxon>
        <taxon>Agaricomycetes</taxon>
        <taxon>Agaricomycetidae</taxon>
        <taxon>Agaricales</taxon>
        <taxon>Agaricineae</taxon>
        <taxon>Strophariaceae</taxon>
        <taxon>Hypholoma</taxon>
    </lineage>
</organism>
<gene>
    <name evidence="2" type="ORF">HYPSUDRAFT_217455</name>
</gene>